<protein>
    <submittedName>
        <fullName evidence="2">Uncharacterized protein</fullName>
    </submittedName>
</protein>
<dbReference type="EMBL" id="QJKJ01006541">
    <property type="protein sequence ID" value="RDX86356.1"/>
    <property type="molecule type" value="Genomic_DNA"/>
</dbReference>
<keyword evidence="1" id="KW-0472">Membrane</keyword>
<feature type="non-terminal residue" evidence="2">
    <location>
        <position position="1"/>
    </location>
</feature>
<gene>
    <name evidence="2" type="ORF">CR513_32330</name>
</gene>
<accession>A0A371G722</accession>
<sequence length="76" mass="9118">MARFLHDLNRDIRTLWSYMITLLFLWLYTKLLKLNLNVYVPNSNTHKSSNIKYFKYLGKGYISSQCPNKRAMINKD</sequence>
<organism evidence="2 3">
    <name type="scientific">Mucuna pruriens</name>
    <name type="common">Velvet bean</name>
    <name type="synonym">Dolichos pruriens</name>
    <dbReference type="NCBI Taxonomy" id="157652"/>
    <lineage>
        <taxon>Eukaryota</taxon>
        <taxon>Viridiplantae</taxon>
        <taxon>Streptophyta</taxon>
        <taxon>Embryophyta</taxon>
        <taxon>Tracheophyta</taxon>
        <taxon>Spermatophyta</taxon>
        <taxon>Magnoliopsida</taxon>
        <taxon>eudicotyledons</taxon>
        <taxon>Gunneridae</taxon>
        <taxon>Pentapetalae</taxon>
        <taxon>rosids</taxon>
        <taxon>fabids</taxon>
        <taxon>Fabales</taxon>
        <taxon>Fabaceae</taxon>
        <taxon>Papilionoideae</taxon>
        <taxon>50 kb inversion clade</taxon>
        <taxon>NPAAA clade</taxon>
        <taxon>indigoferoid/millettioid clade</taxon>
        <taxon>Phaseoleae</taxon>
        <taxon>Mucuna</taxon>
    </lineage>
</organism>
<feature type="transmembrane region" description="Helical" evidence="1">
    <location>
        <begin position="12"/>
        <end position="29"/>
    </location>
</feature>
<keyword evidence="3" id="KW-1185">Reference proteome</keyword>
<proteinExistence type="predicted"/>
<dbReference type="Proteomes" id="UP000257109">
    <property type="component" value="Unassembled WGS sequence"/>
</dbReference>
<name>A0A371G722_MUCPR</name>
<evidence type="ECO:0000256" key="1">
    <source>
        <dbReference type="SAM" id="Phobius"/>
    </source>
</evidence>
<evidence type="ECO:0000313" key="2">
    <source>
        <dbReference type="EMBL" id="RDX86356.1"/>
    </source>
</evidence>
<comment type="caution">
    <text evidence="2">The sequence shown here is derived from an EMBL/GenBank/DDBJ whole genome shotgun (WGS) entry which is preliminary data.</text>
</comment>
<reference evidence="2" key="1">
    <citation type="submission" date="2018-05" db="EMBL/GenBank/DDBJ databases">
        <title>Draft genome of Mucuna pruriens seed.</title>
        <authorList>
            <person name="Nnadi N.E."/>
            <person name="Vos R."/>
            <person name="Hasami M.H."/>
            <person name="Devisetty U.K."/>
            <person name="Aguiy J.C."/>
        </authorList>
    </citation>
    <scope>NUCLEOTIDE SEQUENCE [LARGE SCALE GENOMIC DNA]</scope>
    <source>
        <strain evidence="2">JCA_2017</strain>
    </source>
</reference>
<keyword evidence="1" id="KW-1133">Transmembrane helix</keyword>
<dbReference type="AlphaFoldDB" id="A0A371G722"/>
<evidence type="ECO:0000313" key="3">
    <source>
        <dbReference type="Proteomes" id="UP000257109"/>
    </source>
</evidence>
<keyword evidence="1" id="KW-0812">Transmembrane</keyword>